<dbReference type="SUPFAM" id="SSF64484">
    <property type="entry name" value="beta and beta-prime subunits of DNA dependent RNA-polymerase"/>
    <property type="match status" value="1"/>
</dbReference>
<feature type="binding site" evidence="7">
    <location>
        <position position="889"/>
    </location>
    <ligand>
        <name>Zn(2+)</name>
        <dbReference type="ChEBI" id="CHEBI:29105"/>
        <label>2</label>
    </ligand>
</feature>
<feature type="binding site" evidence="7">
    <location>
        <position position="466"/>
    </location>
    <ligand>
        <name>Mg(2+)</name>
        <dbReference type="ChEBI" id="CHEBI:18420"/>
    </ligand>
</feature>
<comment type="cofactor">
    <cofactor evidence="7">
        <name>Mg(2+)</name>
        <dbReference type="ChEBI" id="CHEBI:18420"/>
    </cofactor>
    <text evidence="7">Binds 1 Mg(2+) ion per subunit.</text>
</comment>
<keyword evidence="11" id="KW-1185">Reference proteome</keyword>
<dbReference type="SMART" id="SM00663">
    <property type="entry name" value="RPOLA_N"/>
    <property type="match status" value="1"/>
</dbReference>
<name>A0ABV4K6Y4_9BACT</name>
<comment type="cofactor">
    <cofactor evidence="7">
        <name>Zn(2+)</name>
        <dbReference type="ChEBI" id="CHEBI:29105"/>
    </cofactor>
    <text evidence="7">Binds 2 Zn(2+) ions per subunit.</text>
</comment>
<dbReference type="EMBL" id="JBGLYH010000042">
    <property type="protein sequence ID" value="MEZ7197815.1"/>
    <property type="molecule type" value="Genomic_DNA"/>
</dbReference>
<dbReference type="NCBIfam" id="TIGR02386">
    <property type="entry name" value="rpoC_TIGR"/>
    <property type="match status" value="1"/>
</dbReference>
<reference evidence="10 11" key="1">
    <citation type="submission" date="2024-08" db="EMBL/GenBank/DDBJ databases">
        <title>Sulfate-reducing bacteria isolated from formation water of the oil field in Kazakhstan and description of Pseudodesulfovibrio sp.</title>
        <authorList>
            <person name="Bidzhieva S.K."/>
            <person name="Tourova T.P."/>
            <person name="Grouzdev D.S."/>
            <person name="Beletsky A.V."/>
            <person name="Sokolova D.S."/>
            <person name="Samigullina S.R."/>
            <person name="Poltaraus A.B."/>
            <person name="Avtukh A.N."/>
            <person name="Tereshina V.M."/>
            <person name="Zhaparov N.S."/>
            <person name="Mardanov A.V."/>
            <person name="Nazina T.N."/>
        </authorList>
    </citation>
    <scope>NUCLEOTIDE SEQUENCE [LARGE SCALE GENOMIC DNA]</scope>
    <source>
        <strain evidence="10 11">9FUS</strain>
    </source>
</reference>
<dbReference type="InterPro" id="IPR007080">
    <property type="entry name" value="RNA_pol_Rpb1_1"/>
</dbReference>
<dbReference type="RefSeq" id="WP_371387318.1">
    <property type="nucleotide sequence ID" value="NZ_JBGLYH010000042.1"/>
</dbReference>
<comment type="catalytic activity">
    <reaction evidence="6 7 8">
        <text>RNA(n) + a ribonucleoside 5'-triphosphate = RNA(n+1) + diphosphate</text>
        <dbReference type="Rhea" id="RHEA:21248"/>
        <dbReference type="Rhea" id="RHEA-COMP:14527"/>
        <dbReference type="Rhea" id="RHEA-COMP:17342"/>
        <dbReference type="ChEBI" id="CHEBI:33019"/>
        <dbReference type="ChEBI" id="CHEBI:61557"/>
        <dbReference type="ChEBI" id="CHEBI:140395"/>
        <dbReference type="EC" id="2.7.7.6"/>
    </reaction>
</comment>
<comment type="subunit">
    <text evidence="7">The RNAP catalytic core consists of 2 alpha, 1 beta, 1 beta' and 1 omega subunit. When a sigma factor is associated with the core the holoenzyme is formed, which can initiate transcription.</text>
</comment>
<feature type="binding site" evidence="7">
    <location>
        <position position="470"/>
    </location>
    <ligand>
        <name>Mg(2+)</name>
        <dbReference type="ChEBI" id="CHEBI:18420"/>
    </ligand>
</feature>
<evidence type="ECO:0000256" key="6">
    <source>
        <dbReference type="ARBA" id="ARBA00048552"/>
    </source>
</evidence>
<dbReference type="Pfam" id="PF04997">
    <property type="entry name" value="RNA_pol_Rpb1_1"/>
    <property type="match status" value="1"/>
</dbReference>
<dbReference type="HAMAP" id="MF_01322">
    <property type="entry name" value="RNApol_bact_RpoC"/>
    <property type="match status" value="1"/>
</dbReference>
<dbReference type="Gene3D" id="1.10.150.390">
    <property type="match status" value="1"/>
</dbReference>
<evidence type="ECO:0000256" key="2">
    <source>
        <dbReference type="ARBA" id="ARBA00022679"/>
    </source>
</evidence>
<dbReference type="Gene3D" id="1.10.274.100">
    <property type="entry name" value="RNA polymerase Rpb1, domain 3"/>
    <property type="match status" value="2"/>
</dbReference>
<dbReference type="InterPro" id="IPR045867">
    <property type="entry name" value="DNA-dir_RpoC_beta_prime"/>
</dbReference>
<comment type="function">
    <text evidence="7 8">DNA-dependent RNA polymerase catalyzes the transcription of DNA into RNA using the four ribonucleoside triphosphates as substrates.</text>
</comment>
<keyword evidence="7" id="KW-0460">Magnesium</keyword>
<evidence type="ECO:0000256" key="8">
    <source>
        <dbReference type="RuleBase" id="RU004279"/>
    </source>
</evidence>
<organism evidence="10 11">
    <name type="scientific">Pseudodesulfovibrio karagichevae</name>
    <dbReference type="NCBI Taxonomy" id="3239305"/>
    <lineage>
        <taxon>Bacteria</taxon>
        <taxon>Pseudomonadati</taxon>
        <taxon>Thermodesulfobacteriota</taxon>
        <taxon>Desulfovibrionia</taxon>
        <taxon>Desulfovibrionales</taxon>
        <taxon>Desulfovibrionaceae</taxon>
    </lineage>
</organism>
<dbReference type="Gene3D" id="4.10.860.120">
    <property type="entry name" value="RNA polymerase II, clamp domain"/>
    <property type="match status" value="1"/>
</dbReference>
<feature type="binding site" evidence="7">
    <location>
        <position position="90"/>
    </location>
    <ligand>
        <name>Zn(2+)</name>
        <dbReference type="ChEBI" id="CHEBI:29105"/>
        <label>1</label>
    </ligand>
</feature>
<feature type="binding site" evidence="7">
    <location>
        <position position="808"/>
    </location>
    <ligand>
        <name>Zn(2+)</name>
        <dbReference type="ChEBI" id="CHEBI:29105"/>
        <label>2</label>
    </ligand>
</feature>
<dbReference type="InterPro" id="IPR007066">
    <property type="entry name" value="RNA_pol_Rpb1_3"/>
</dbReference>
<dbReference type="InterPro" id="IPR044893">
    <property type="entry name" value="RNA_pol_Rpb1_clamp_domain"/>
</dbReference>
<evidence type="ECO:0000256" key="5">
    <source>
        <dbReference type="ARBA" id="ARBA00023163"/>
    </source>
</evidence>
<feature type="binding site" evidence="7">
    <location>
        <position position="882"/>
    </location>
    <ligand>
        <name>Zn(2+)</name>
        <dbReference type="ChEBI" id="CHEBI:29105"/>
        <label>2</label>
    </ligand>
</feature>
<keyword evidence="4 7" id="KW-0479">Metal-binding</keyword>
<proteinExistence type="inferred from homology"/>
<dbReference type="GO" id="GO:0000428">
    <property type="term" value="C:DNA-directed RNA polymerase complex"/>
    <property type="evidence" value="ECO:0007669"/>
    <property type="project" value="UniProtKB-KW"/>
</dbReference>
<dbReference type="GO" id="GO:0003899">
    <property type="term" value="F:DNA-directed RNA polymerase activity"/>
    <property type="evidence" value="ECO:0007669"/>
    <property type="project" value="UniProtKB-EC"/>
</dbReference>
<dbReference type="InterPro" id="IPR000722">
    <property type="entry name" value="RNA_pol_asu"/>
</dbReference>
<evidence type="ECO:0000313" key="11">
    <source>
        <dbReference type="Proteomes" id="UP001568698"/>
    </source>
</evidence>
<sequence length="1384" mass="153345">MTLDDLFTLRGAPNAAAQGRNLKAIQISIAAPETIREWSYGEVKKPETINYRTFKPERDGLFCAKIFGPVKDYECNCGKYKRMKHRGIVCEKCGVEVIASKVRRERMGHIELAAPVAHIWFLKTLPSKIGTLLDITMADLEKVLYFDSFIVLDPGETPLKKHQVVSEDQYFQVIDHFGEDALTVGMGAETVRTMLQALDLPTLRTELREESQTTRSQTKKKKITKRLKIVEAFLESGNKPEWMIMEVIPIIPPELRPLVPLDGGRFATSDLNDLYRRVINRNNRLKRLLELGAPEIIIRNEKRMLQEAVDALFDNGRRGRAITGTNGRPLKSLSDMIKGKQGRFRQNLLGKRVDYSGRSVIVVGPKLKLHQCGLPKKMALELFKPFIYSELEKREIATTIKSAKKMVEREDLVVWDILEDVVREYPIMLNRAPTLHRLGIQAFEPLLVEGKAIQLHPLVCSAYNADFDGDQMAVHVPLSVEAQIECRVLMMSSNNILSPSNGSPIINPSQDIVLGLYYLTTPRSFEKGEGMIFSSPEEVISAYDFGAVGIHARIKVRMNGEIHETTTGRIIVSELLPEKVPFELVNCVLNKKNIAALVSGAYRLAGTKATVILCDRIKDLGYEYATRAGVTIGVKDLKIPANKPKMLATANAEVDEIENQFQDGIITRTEKYNKIVDVWTKVTNDISNEMMQEMSTDVLTDPKTGNTEVNSSFNPIYMMATSGARGNQDQMRQLAGMRGLMAKPSGEIIETPITASFREGLSVLQYFISTHGARKGLADTALKTANSGYLTRRLVDVVQDVTVSELDCGTVDGLELTHYIKGGEIKQRLAERVLGRVTMFDTYDEETGELVIPANTMIDAQYAKKLDASGVNSIVIRSGLTCKSKQGVCAMCYGRDLARGHLVNVGETVGIIAAQSIGEPGTQLTMRTFHIGGTASKEIESSSIESQHNGRVITSRMRTVVNSEGDKMVLGKSCQVGIVDEQGREREKYVLPSGARLLVDEGQEVKKGTPLAEWDPYMEPFIVDVSGAIKFKDIIEGKTVQEDRTSKASFTIMEYRTTNYRPAVTLLGDDGKPVHRPGTDIDANFAMPVGAILMVKDGDKVRAGDVIARKPRESSKTKDIVGGLPRVAELFEVRKPKDLGVVSSIDGVVTFGAETKGKRKVVVTPETGDAQEFLIPKGKHITVQESDFVEAGDLLTEGSPELHDILRIKGEKHLARYLVEEIQDVYRFQGVNINDKHIEIIVRQMLKKVSILNPGSTSFLIGEQVDKMRFMEENARVAAEGGKPAVAETLVLGITQASLSTDSFISAASFQETTKVLTEASLKGKTDYLHGLKENVIVGRLVPAGTGFRKYTDSEISVPDQPERPDKFLEELEDSPLLVDVPLV</sequence>
<evidence type="ECO:0000313" key="10">
    <source>
        <dbReference type="EMBL" id="MEZ7197815.1"/>
    </source>
</evidence>
<comment type="caution">
    <text evidence="10">The sequence shown here is derived from an EMBL/GenBank/DDBJ whole genome shotgun (WGS) entry which is preliminary data.</text>
</comment>
<protein>
    <recommendedName>
        <fullName evidence="7">DNA-directed RNA polymerase subunit beta'</fullName>
        <shortName evidence="7">RNAP subunit beta'</shortName>
        <ecNumber evidence="7">2.7.7.6</ecNumber>
    </recommendedName>
    <alternativeName>
        <fullName evidence="7">RNA polymerase subunit beta'</fullName>
    </alternativeName>
    <alternativeName>
        <fullName evidence="7">Transcriptase subunit beta'</fullName>
    </alternativeName>
</protein>
<dbReference type="Gene3D" id="1.10.132.30">
    <property type="match status" value="1"/>
</dbReference>
<keyword evidence="1 7" id="KW-0240">DNA-directed RNA polymerase</keyword>
<accession>A0ABV4K6Y4</accession>
<keyword evidence="5 7" id="KW-0804">Transcription</keyword>
<dbReference type="CDD" id="cd01609">
    <property type="entry name" value="RNAP_beta'_N"/>
    <property type="match status" value="1"/>
</dbReference>
<dbReference type="InterPro" id="IPR007081">
    <property type="entry name" value="RNA_pol_Rpb1_5"/>
</dbReference>
<dbReference type="PANTHER" id="PTHR19376">
    <property type="entry name" value="DNA-DIRECTED RNA POLYMERASE"/>
    <property type="match status" value="1"/>
</dbReference>
<dbReference type="InterPro" id="IPR006592">
    <property type="entry name" value="RNA_pol_N"/>
</dbReference>
<feature type="binding site" evidence="7">
    <location>
        <position position="75"/>
    </location>
    <ligand>
        <name>Zn(2+)</name>
        <dbReference type="ChEBI" id="CHEBI:29105"/>
        <label>1</label>
    </ligand>
</feature>
<dbReference type="Gene3D" id="2.40.40.20">
    <property type="match status" value="1"/>
</dbReference>
<dbReference type="Gene3D" id="2.40.50.100">
    <property type="match status" value="3"/>
</dbReference>
<dbReference type="CDD" id="cd02655">
    <property type="entry name" value="RNAP_beta'_C"/>
    <property type="match status" value="1"/>
</dbReference>
<dbReference type="PANTHER" id="PTHR19376:SF54">
    <property type="entry name" value="DNA-DIRECTED RNA POLYMERASE SUBUNIT BETA"/>
    <property type="match status" value="1"/>
</dbReference>
<evidence type="ECO:0000256" key="1">
    <source>
        <dbReference type="ARBA" id="ARBA00022478"/>
    </source>
</evidence>
<feature type="binding site" evidence="7">
    <location>
        <position position="93"/>
    </location>
    <ligand>
        <name>Zn(2+)</name>
        <dbReference type="ChEBI" id="CHEBI:29105"/>
        <label>1</label>
    </ligand>
</feature>
<evidence type="ECO:0000256" key="7">
    <source>
        <dbReference type="HAMAP-Rule" id="MF_01322"/>
    </source>
</evidence>
<feature type="binding site" evidence="7">
    <location>
        <position position="77"/>
    </location>
    <ligand>
        <name>Zn(2+)</name>
        <dbReference type="ChEBI" id="CHEBI:29105"/>
        <label>1</label>
    </ligand>
</feature>
<evidence type="ECO:0000256" key="3">
    <source>
        <dbReference type="ARBA" id="ARBA00022695"/>
    </source>
</evidence>
<dbReference type="EC" id="2.7.7.6" evidence="7"/>
<gene>
    <name evidence="7 10" type="primary">rpoC</name>
    <name evidence="10" type="ORF">AB6M95_13715</name>
</gene>
<dbReference type="Proteomes" id="UP001568698">
    <property type="component" value="Unassembled WGS sequence"/>
</dbReference>
<feature type="domain" description="RNA polymerase N-terminal" evidence="9">
    <location>
        <begin position="241"/>
        <end position="520"/>
    </location>
</feature>
<dbReference type="InterPro" id="IPR038120">
    <property type="entry name" value="Rpb1_funnel_sf"/>
</dbReference>
<dbReference type="Pfam" id="PF04998">
    <property type="entry name" value="RNA_pol_Rpb1_5"/>
    <property type="match status" value="1"/>
</dbReference>
<dbReference type="Pfam" id="PF00623">
    <property type="entry name" value="RNA_pol_Rpb1_2"/>
    <property type="match status" value="1"/>
</dbReference>
<dbReference type="Gene3D" id="1.10.1790.20">
    <property type="match status" value="1"/>
</dbReference>
<feature type="binding site" evidence="7">
    <location>
        <position position="892"/>
    </location>
    <ligand>
        <name>Zn(2+)</name>
        <dbReference type="ChEBI" id="CHEBI:29105"/>
        <label>2</label>
    </ligand>
</feature>
<dbReference type="Gene3D" id="1.10.40.90">
    <property type="match status" value="1"/>
</dbReference>
<dbReference type="Pfam" id="PF05000">
    <property type="entry name" value="RNA_pol_Rpb1_4"/>
    <property type="match status" value="1"/>
</dbReference>
<comment type="similarity">
    <text evidence="7 8">Belongs to the RNA polymerase beta' chain family.</text>
</comment>
<evidence type="ECO:0000256" key="4">
    <source>
        <dbReference type="ARBA" id="ARBA00022723"/>
    </source>
</evidence>
<dbReference type="InterPro" id="IPR007083">
    <property type="entry name" value="RNA_pol_Rpb1_4"/>
</dbReference>
<keyword evidence="7" id="KW-0862">Zinc</keyword>
<dbReference type="Pfam" id="PF04983">
    <property type="entry name" value="RNA_pol_Rpb1_3"/>
    <property type="match status" value="1"/>
</dbReference>
<evidence type="ECO:0000259" key="9">
    <source>
        <dbReference type="SMART" id="SM00663"/>
    </source>
</evidence>
<keyword evidence="2 7" id="KW-0808">Transferase</keyword>
<keyword evidence="3 7" id="KW-0548">Nucleotidyltransferase</keyword>
<dbReference type="InterPro" id="IPR012754">
    <property type="entry name" value="DNA-dir_RpoC_beta_prime_bact"/>
</dbReference>
<dbReference type="InterPro" id="IPR042102">
    <property type="entry name" value="RNA_pol_Rpb1_3_sf"/>
</dbReference>
<feature type="binding site" evidence="7">
    <location>
        <position position="468"/>
    </location>
    <ligand>
        <name>Mg(2+)</name>
        <dbReference type="ChEBI" id="CHEBI:18420"/>
    </ligand>
</feature>